<dbReference type="UniPathway" id="UPA00603">
    <property type="reaction ID" value="UER00660"/>
</dbReference>
<name>A0A653BQ32_CALMS</name>
<dbReference type="GO" id="GO:0005829">
    <property type="term" value="C:cytosol"/>
    <property type="evidence" value="ECO:0007669"/>
    <property type="project" value="TreeGrafter"/>
</dbReference>
<dbReference type="Proteomes" id="UP000410492">
    <property type="component" value="Unassembled WGS sequence"/>
</dbReference>
<evidence type="ECO:0000256" key="8">
    <source>
        <dbReference type="ARBA" id="ARBA00051148"/>
    </source>
</evidence>
<comment type="catalytic activity">
    <reaction evidence="8 9">
        <text>guanine + H2O + H(+) = xanthine + NH4(+)</text>
        <dbReference type="Rhea" id="RHEA:14665"/>
        <dbReference type="ChEBI" id="CHEBI:15377"/>
        <dbReference type="ChEBI" id="CHEBI:15378"/>
        <dbReference type="ChEBI" id="CHEBI:16235"/>
        <dbReference type="ChEBI" id="CHEBI:17712"/>
        <dbReference type="ChEBI" id="CHEBI:28938"/>
        <dbReference type="EC" id="3.5.4.3"/>
    </reaction>
</comment>
<evidence type="ECO:0000256" key="3">
    <source>
        <dbReference type="ARBA" id="ARBA00012781"/>
    </source>
</evidence>
<evidence type="ECO:0000256" key="9">
    <source>
        <dbReference type="RuleBase" id="RU366009"/>
    </source>
</evidence>
<sequence length="444" mass="49600">MSSEQSKIFLGNVIHCQRDPSRKQLYKISGEQQSFVIVKGNKIVATGKKEDLEQARAQHLADEQDVMVVMLSDRQLLIPGLVDSHIHAPQYPNCGLGYDKPLLDWLQAYTYKLERKYRDLEYSKKVFNAVVRKTLNHGTTTACYFASMFEDASMILVDAVIEHGQRAFVGKINMTTLAPDDYKETPEETIKLTRKFIEAVRSKNCDLVEPIITPRFALSLEMDSMVELGHLVKEYDVNVQTHISENQDEVKEVNKKYGIQYANVYDEAGLLTPKTVLAHGIYLSDEELSLLRQRGSSVSHCPDSNTCLKSGMCDVRRLFNFGIKVGLGTDVSGGPSPSIVSAMRSALATSINLSFSQKNYKPLNYMDVFYLATLGGAEALSLDHKIGNFEVGKEFDALVVDMGAENCNTDMLLDCSPLELLQKFIYTGDDRNISNVFVAGKSVK</sequence>
<feature type="domain" description="Amidohydrolase-related" evidence="10">
    <location>
        <begin position="77"/>
        <end position="443"/>
    </location>
</feature>
<dbReference type="SUPFAM" id="SSF51556">
    <property type="entry name" value="Metallo-dependent hydrolases"/>
    <property type="match status" value="1"/>
</dbReference>
<evidence type="ECO:0000256" key="2">
    <source>
        <dbReference type="ARBA" id="ARBA00006745"/>
    </source>
</evidence>
<keyword evidence="7 9" id="KW-0862">Zinc</keyword>
<dbReference type="InterPro" id="IPR011059">
    <property type="entry name" value="Metal-dep_hydrolase_composite"/>
</dbReference>
<evidence type="ECO:0000259" key="10">
    <source>
        <dbReference type="Pfam" id="PF01979"/>
    </source>
</evidence>
<dbReference type="EC" id="3.5.4.3" evidence="3 9"/>
<organism evidence="11 12">
    <name type="scientific">Callosobruchus maculatus</name>
    <name type="common">Southern cowpea weevil</name>
    <name type="synonym">Pulse bruchid</name>
    <dbReference type="NCBI Taxonomy" id="64391"/>
    <lineage>
        <taxon>Eukaryota</taxon>
        <taxon>Metazoa</taxon>
        <taxon>Ecdysozoa</taxon>
        <taxon>Arthropoda</taxon>
        <taxon>Hexapoda</taxon>
        <taxon>Insecta</taxon>
        <taxon>Pterygota</taxon>
        <taxon>Neoptera</taxon>
        <taxon>Endopterygota</taxon>
        <taxon>Coleoptera</taxon>
        <taxon>Polyphaga</taxon>
        <taxon>Cucujiformia</taxon>
        <taxon>Chrysomeloidea</taxon>
        <taxon>Chrysomelidae</taxon>
        <taxon>Bruchinae</taxon>
        <taxon>Bruchini</taxon>
        <taxon>Callosobruchus</taxon>
    </lineage>
</organism>
<dbReference type="GO" id="GO:0006147">
    <property type="term" value="P:guanine catabolic process"/>
    <property type="evidence" value="ECO:0007669"/>
    <property type="project" value="UniProtKB-UniRule"/>
</dbReference>
<keyword evidence="12" id="KW-1185">Reference proteome</keyword>
<dbReference type="Gene3D" id="2.30.40.10">
    <property type="entry name" value="Urease, subunit C, domain 1"/>
    <property type="match status" value="1"/>
</dbReference>
<dbReference type="PANTHER" id="PTHR11271">
    <property type="entry name" value="GUANINE DEAMINASE"/>
    <property type="match status" value="1"/>
</dbReference>
<evidence type="ECO:0000256" key="6">
    <source>
        <dbReference type="ARBA" id="ARBA00022801"/>
    </source>
</evidence>
<dbReference type="InterPro" id="IPR051607">
    <property type="entry name" value="Metallo-dep_hydrolases"/>
</dbReference>
<dbReference type="InterPro" id="IPR006680">
    <property type="entry name" value="Amidohydro-rel"/>
</dbReference>
<evidence type="ECO:0000313" key="11">
    <source>
        <dbReference type="EMBL" id="VEN37698.1"/>
    </source>
</evidence>
<evidence type="ECO:0000256" key="7">
    <source>
        <dbReference type="ARBA" id="ARBA00022833"/>
    </source>
</evidence>
<evidence type="ECO:0000256" key="5">
    <source>
        <dbReference type="ARBA" id="ARBA00022723"/>
    </source>
</evidence>
<dbReference type="InterPro" id="IPR032466">
    <property type="entry name" value="Metal_Hydrolase"/>
</dbReference>
<dbReference type="PANTHER" id="PTHR11271:SF6">
    <property type="entry name" value="GUANINE DEAMINASE"/>
    <property type="match status" value="1"/>
</dbReference>
<keyword evidence="6 9" id="KW-0378">Hydrolase</keyword>
<accession>A0A653BQ32</accession>
<comment type="pathway">
    <text evidence="1 9">Purine metabolism; guanine degradation; xanthine from guanine: step 1/1.</text>
</comment>
<reference evidence="11 12" key="1">
    <citation type="submission" date="2019-01" db="EMBL/GenBank/DDBJ databases">
        <authorList>
            <person name="Sayadi A."/>
        </authorList>
    </citation>
    <scope>NUCLEOTIDE SEQUENCE [LARGE SCALE GENOMIC DNA]</scope>
</reference>
<dbReference type="AlphaFoldDB" id="A0A653BQ32"/>
<keyword evidence="5 9" id="KW-0479">Metal-binding</keyword>
<dbReference type="GO" id="GO:0008892">
    <property type="term" value="F:guanine deaminase activity"/>
    <property type="evidence" value="ECO:0007669"/>
    <property type="project" value="UniProtKB-UniRule"/>
</dbReference>
<dbReference type="OrthoDB" id="194468at2759"/>
<dbReference type="FunFam" id="3.20.20.140:FF:000022">
    <property type="entry name" value="Guanine deaminase"/>
    <property type="match status" value="1"/>
</dbReference>
<dbReference type="NCBIfam" id="TIGR02967">
    <property type="entry name" value="guan_deamin"/>
    <property type="match status" value="1"/>
</dbReference>
<dbReference type="Gene3D" id="3.20.20.140">
    <property type="entry name" value="Metal-dependent hydrolases"/>
    <property type="match status" value="1"/>
</dbReference>
<evidence type="ECO:0000256" key="4">
    <source>
        <dbReference type="ARBA" id="ARBA00014514"/>
    </source>
</evidence>
<evidence type="ECO:0000256" key="1">
    <source>
        <dbReference type="ARBA" id="ARBA00004984"/>
    </source>
</evidence>
<dbReference type="Pfam" id="PF01979">
    <property type="entry name" value="Amidohydro_1"/>
    <property type="match status" value="1"/>
</dbReference>
<comment type="similarity">
    <text evidence="2 9">Belongs to the metallo-dependent hydrolases superfamily. ATZ/TRZ family.</text>
</comment>
<dbReference type="SUPFAM" id="SSF51338">
    <property type="entry name" value="Composite domain of metallo-dependent hydrolases"/>
    <property type="match status" value="1"/>
</dbReference>
<proteinExistence type="inferred from homology"/>
<comment type="cofactor">
    <cofactor evidence="9">
        <name>Zn(2+)</name>
        <dbReference type="ChEBI" id="CHEBI:29105"/>
    </cofactor>
    <text evidence="9">Binds 1 zinc ion per subunit.</text>
</comment>
<dbReference type="GO" id="GO:0008270">
    <property type="term" value="F:zinc ion binding"/>
    <property type="evidence" value="ECO:0007669"/>
    <property type="project" value="UniProtKB-UniRule"/>
</dbReference>
<gene>
    <name evidence="11" type="ORF">CALMAC_LOCUS2865</name>
</gene>
<comment type="function">
    <text evidence="9">Catalyzes the hydrolytic deamination of guanine, producing xanthine and ammonia.</text>
</comment>
<dbReference type="InterPro" id="IPR014311">
    <property type="entry name" value="Guanine_deaminase"/>
</dbReference>
<dbReference type="EMBL" id="CAACVG010003655">
    <property type="protein sequence ID" value="VEN37698.1"/>
    <property type="molecule type" value="Genomic_DNA"/>
</dbReference>
<evidence type="ECO:0000313" key="12">
    <source>
        <dbReference type="Proteomes" id="UP000410492"/>
    </source>
</evidence>
<protein>
    <recommendedName>
        <fullName evidence="4 9">Guanine deaminase</fullName>
        <shortName evidence="9">Guanase</shortName>
        <ecNumber evidence="3 9">3.5.4.3</ecNumber>
    </recommendedName>
    <alternativeName>
        <fullName evidence="9">Guanine aminohydrolase</fullName>
    </alternativeName>
</protein>